<dbReference type="Proteomes" id="UP000537260">
    <property type="component" value="Unassembled WGS sequence"/>
</dbReference>
<reference evidence="2 3" key="1">
    <citation type="submission" date="2020-07" db="EMBL/GenBank/DDBJ databases">
        <title>Sequencing the genomes of 1000 actinobacteria strains.</title>
        <authorList>
            <person name="Klenk H.-P."/>
        </authorList>
    </citation>
    <scope>NUCLEOTIDE SEQUENCE [LARGE SCALE GENOMIC DNA]</scope>
    <source>
        <strain evidence="2 3">LI1</strain>
    </source>
</reference>
<feature type="region of interest" description="Disordered" evidence="1">
    <location>
        <begin position="33"/>
        <end position="53"/>
    </location>
</feature>
<sequence>MQNSSVSPSIQAQHRELLASLPLGDTRDFDDADRGFLGAPASGVVTGSDGQVV</sequence>
<dbReference type="EMBL" id="JACCFM010000001">
    <property type="protein sequence ID" value="NYJ18694.1"/>
    <property type="molecule type" value="Genomic_DNA"/>
</dbReference>
<dbReference type="RefSeq" id="WP_246318330.1">
    <property type="nucleotide sequence ID" value="NZ_JACCFM010000001.1"/>
</dbReference>
<accession>A0A7Z0J5A3</accession>
<keyword evidence="3" id="KW-1185">Reference proteome</keyword>
<dbReference type="AlphaFoldDB" id="A0A7Z0J5A3"/>
<proteinExistence type="predicted"/>
<keyword evidence="2" id="KW-0378">Hydrolase</keyword>
<gene>
    <name evidence="2" type="ORF">HNR05_000485</name>
</gene>
<evidence type="ECO:0000313" key="2">
    <source>
        <dbReference type="EMBL" id="NYJ18694.1"/>
    </source>
</evidence>
<comment type="caution">
    <text evidence="2">The sequence shown here is derived from an EMBL/GenBank/DDBJ whole genome shotgun (WGS) entry which is preliminary data.</text>
</comment>
<evidence type="ECO:0000313" key="3">
    <source>
        <dbReference type="Proteomes" id="UP000537260"/>
    </source>
</evidence>
<dbReference type="GO" id="GO:0016787">
    <property type="term" value="F:hydrolase activity"/>
    <property type="evidence" value="ECO:0007669"/>
    <property type="project" value="UniProtKB-KW"/>
</dbReference>
<name>A0A7Z0J5A3_9MICO</name>
<evidence type="ECO:0000256" key="1">
    <source>
        <dbReference type="SAM" id="MobiDB-lite"/>
    </source>
</evidence>
<organism evidence="2 3">
    <name type="scientific">Glaciibacter psychrotolerans</name>
    <dbReference type="NCBI Taxonomy" id="670054"/>
    <lineage>
        <taxon>Bacteria</taxon>
        <taxon>Bacillati</taxon>
        <taxon>Actinomycetota</taxon>
        <taxon>Actinomycetes</taxon>
        <taxon>Micrococcales</taxon>
        <taxon>Microbacteriaceae</taxon>
        <taxon>Glaciibacter</taxon>
    </lineage>
</organism>
<protein>
    <submittedName>
        <fullName evidence="2">Alkyl sulfatase BDS1-like metallo-beta-lactamase superfamily hydrolase</fullName>
    </submittedName>
</protein>